<proteinExistence type="predicted"/>
<dbReference type="Proteomes" id="UP000078454">
    <property type="component" value="Unassembled WGS sequence"/>
</dbReference>
<dbReference type="OrthoDB" id="2972571at2"/>
<accession>A0A197ZWI9</accession>
<reference evidence="1 2" key="1">
    <citation type="submission" date="2016-05" db="EMBL/GenBank/DDBJ databases">
        <title>Paenibacillus sp. 1ZS3-15 nov., isolated from the rhizosphere soil.</title>
        <authorList>
            <person name="Zhang X.X."/>
            <person name="Zhang J."/>
        </authorList>
    </citation>
    <scope>NUCLEOTIDE SEQUENCE [LARGE SCALE GENOMIC DNA]</scope>
    <source>
        <strain evidence="1 2">1ZS3-15</strain>
    </source>
</reference>
<keyword evidence="2" id="KW-1185">Reference proteome</keyword>
<name>A0A197ZWI9_9BACL</name>
<protein>
    <recommendedName>
        <fullName evidence="3">DUF1450 domain-containing protein</fullName>
    </recommendedName>
</protein>
<dbReference type="STRING" id="1850517.A8708_09900"/>
<dbReference type="AlphaFoldDB" id="A0A197ZWI9"/>
<sequence length="83" mass="9424">MKTIKYCCRNEKFGSKQIYKSIKNEFPGLKQKKKDCLGNCRHCKKECIAMIGKKKLLCAESPDHLYAQIKEIISASKVKGVTA</sequence>
<dbReference type="EMBL" id="LYPB01000097">
    <property type="protein sequence ID" value="OAS13187.1"/>
    <property type="molecule type" value="Genomic_DNA"/>
</dbReference>
<dbReference type="InterPro" id="IPR009910">
    <property type="entry name" value="DUF1450"/>
</dbReference>
<organism evidence="1 2">
    <name type="scientific">Paenibacillus oryzisoli</name>
    <dbReference type="NCBI Taxonomy" id="1850517"/>
    <lineage>
        <taxon>Bacteria</taxon>
        <taxon>Bacillati</taxon>
        <taxon>Bacillota</taxon>
        <taxon>Bacilli</taxon>
        <taxon>Bacillales</taxon>
        <taxon>Paenibacillaceae</taxon>
        <taxon>Paenibacillus</taxon>
    </lineage>
</organism>
<evidence type="ECO:0000313" key="2">
    <source>
        <dbReference type="Proteomes" id="UP000078454"/>
    </source>
</evidence>
<comment type="caution">
    <text evidence="1">The sequence shown here is derived from an EMBL/GenBank/DDBJ whole genome shotgun (WGS) entry which is preliminary data.</text>
</comment>
<gene>
    <name evidence="1" type="ORF">A8708_09900</name>
</gene>
<evidence type="ECO:0008006" key="3">
    <source>
        <dbReference type="Google" id="ProtNLM"/>
    </source>
</evidence>
<evidence type="ECO:0000313" key="1">
    <source>
        <dbReference type="EMBL" id="OAS13187.1"/>
    </source>
</evidence>
<dbReference type="Pfam" id="PF07293">
    <property type="entry name" value="DUF1450"/>
    <property type="match status" value="1"/>
</dbReference>
<dbReference type="RefSeq" id="WP_068671609.1">
    <property type="nucleotide sequence ID" value="NZ_LYPB01000097.1"/>
</dbReference>